<dbReference type="Proteomes" id="UP001054889">
    <property type="component" value="Unassembled WGS sequence"/>
</dbReference>
<sequence>MSRSFFPTCTSQKGEMEEMRKELDDRRAEVEALTADLRAKSDLADGLKRAAADQAAKLREARAEAERHAREAAARAEDAAAASEQCGQLTARLTEKEQALRQFCAAHESLKGTLRERTEGLEAGKRELLAALEESEAKREEQEAALRARDGEVARLRGLLSEKEKKCSDAEQRARAPREVMMRDDMLVKLEEEKAAVEGKLKWKAEQFRHLEEALKKVQDEFRAARKEWGADRSTLVDRIGALETELDSKTRVAEDFRSRLEMCSQALAQEEGRRKRVEAEMSELRHMYGNVVSEFEEARSTIESLTAKRDGEIAALRSTLAEKATMLKEMGYIKAHLEQENEDLRSSLKKYQEAQIGGADAVVCH</sequence>
<dbReference type="SUPFAM" id="SSF57997">
    <property type="entry name" value="Tropomyosin"/>
    <property type="match status" value="1"/>
</dbReference>
<gene>
    <name evidence="2" type="primary">gb11354</name>
    <name evidence="2" type="ORF">PR202_gb11354</name>
</gene>
<protein>
    <submittedName>
        <fullName evidence="2">Uncharacterized protein</fullName>
    </submittedName>
</protein>
<feature type="coiled-coil region" evidence="1">
    <location>
        <begin position="125"/>
        <end position="173"/>
    </location>
</feature>
<feature type="coiled-coil region" evidence="1">
    <location>
        <begin position="261"/>
        <end position="288"/>
    </location>
</feature>
<accession>A0AAV5END4</accession>
<dbReference type="PANTHER" id="PTHR45287:SF4">
    <property type="entry name" value="OS03G0691500 PROTEIN"/>
    <property type="match status" value="1"/>
</dbReference>
<dbReference type="PANTHER" id="PTHR45287">
    <property type="entry name" value="OS03G0691500 PROTEIN"/>
    <property type="match status" value="1"/>
</dbReference>
<keyword evidence="1" id="KW-0175">Coiled coil</keyword>
<dbReference type="InterPro" id="IPR040262">
    <property type="entry name" value="At4g38062-like"/>
</dbReference>
<proteinExistence type="predicted"/>
<feature type="coiled-coil region" evidence="1">
    <location>
        <begin position="201"/>
        <end position="228"/>
    </location>
</feature>
<dbReference type="EMBL" id="BQKI01000076">
    <property type="protein sequence ID" value="GJN23686.1"/>
    <property type="molecule type" value="Genomic_DNA"/>
</dbReference>
<evidence type="ECO:0000313" key="2">
    <source>
        <dbReference type="EMBL" id="GJN23686.1"/>
    </source>
</evidence>
<dbReference type="AlphaFoldDB" id="A0AAV5END4"/>
<feature type="coiled-coil region" evidence="1">
    <location>
        <begin position="9"/>
        <end position="82"/>
    </location>
</feature>
<comment type="caution">
    <text evidence="2">The sequence shown here is derived from an EMBL/GenBank/DDBJ whole genome shotgun (WGS) entry which is preliminary data.</text>
</comment>
<reference evidence="2" key="2">
    <citation type="submission" date="2021-12" db="EMBL/GenBank/DDBJ databases">
        <title>Resequencing data analysis of finger millet.</title>
        <authorList>
            <person name="Hatakeyama M."/>
            <person name="Aluri S."/>
            <person name="Balachadran M.T."/>
            <person name="Sivarajan S.R."/>
            <person name="Poveda L."/>
            <person name="Shimizu-Inatsugi R."/>
            <person name="Schlapbach R."/>
            <person name="Sreeman S.M."/>
            <person name="Shimizu K.K."/>
        </authorList>
    </citation>
    <scope>NUCLEOTIDE SEQUENCE</scope>
</reference>
<keyword evidence="3" id="KW-1185">Reference proteome</keyword>
<evidence type="ECO:0000313" key="3">
    <source>
        <dbReference type="Proteomes" id="UP001054889"/>
    </source>
</evidence>
<evidence type="ECO:0000256" key="1">
    <source>
        <dbReference type="SAM" id="Coils"/>
    </source>
</evidence>
<organism evidence="2 3">
    <name type="scientific">Eleusine coracana subsp. coracana</name>
    <dbReference type="NCBI Taxonomy" id="191504"/>
    <lineage>
        <taxon>Eukaryota</taxon>
        <taxon>Viridiplantae</taxon>
        <taxon>Streptophyta</taxon>
        <taxon>Embryophyta</taxon>
        <taxon>Tracheophyta</taxon>
        <taxon>Spermatophyta</taxon>
        <taxon>Magnoliopsida</taxon>
        <taxon>Liliopsida</taxon>
        <taxon>Poales</taxon>
        <taxon>Poaceae</taxon>
        <taxon>PACMAD clade</taxon>
        <taxon>Chloridoideae</taxon>
        <taxon>Cynodonteae</taxon>
        <taxon>Eleusininae</taxon>
        <taxon>Eleusine</taxon>
    </lineage>
</organism>
<reference evidence="2" key="1">
    <citation type="journal article" date="2018" name="DNA Res.">
        <title>Multiple hybrid de novo genome assembly of finger millet, an orphan allotetraploid crop.</title>
        <authorList>
            <person name="Hatakeyama M."/>
            <person name="Aluri S."/>
            <person name="Balachadran M.T."/>
            <person name="Sivarajan S.R."/>
            <person name="Patrignani A."/>
            <person name="Gruter S."/>
            <person name="Poveda L."/>
            <person name="Shimizu-Inatsugi R."/>
            <person name="Baeten J."/>
            <person name="Francoijs K.J."/>
            <person name="Nataraja K.N."/>
            <person name="Reddy Y.A.N."/>
            <person name="Phadnis S."/>
            <person name="Ravikumar R.L."/>
            <person name="Schlapbach R."/>
            <person name="Sreeman S.M."/>
            <person name="Shimizu K.K."/>
        </authorList>
    </citation>
    <scope>NUCLEOTIDE SEQUENCE</scope>
</reference>
<name>A0AAV5END4_ELECO</name>